<dbReference type="PANTHER" id="PTHR30502">
    <property type="entry name" value="2-KETO-3-DEOXY-L-RHAMNONATE ALDOLASE"/>
    <property type="match status" value="1"/>
</dbReference>
<dbReference type="Gene3D" id="3.20.20.60">
    <property type="entry name" value="Phosphoenolpyruvate-binding domains"/>
    <property type="match status" value="1"/>
</dbReference>
<keyword evidence="4 8" id="KW-0456">Lyase</keyword>
<dbReference type="SUPFAM" id="SSF51621">
    <property type="entry name" value="Phosphoenolpyruvate/pyruvate domain"/>
    <property type="match status" value="1"/>
</dbReference>
<evidence type="ECO:0000256" key="1">
    <source>
        <dbReference type="ARBA" id="ARBA00001968"/>
    </source>
</evidence>
<dbReference type="FunFam" id="3.20.20.60:FF:000004">
    <property type="entry name" value="5-keto-4-deoxy-D-glucarate aldolase"/>
    <property type="match status" value="1"/>
</dbReference>
<accession>A0AAU7JMY9</accession>
<dbReference type="PANTHER" id="PTHR30502:SF0">
    <property type="entry name" value="PHOSPHOENOLPYRUVATE CARBOXYLASE FAMILY PROTEIN"/>
    <property type="match status" value="1"/>
</dbReference>
<evidence type="ECO:0000313" key="8">
    <source>
        <dbReference type="EMBL" id="XBO41605.1"/>
    </source>
</evidence>
<dbReference type="GO" id="GO:0016832">
    <property type="term" value="F:aldehyde-lyase activity"/>
    <property type="evidence" value="ECO:0007669"/>
    <property type="project" value="UniProtKB-ARBA"/>
</dbReference>
<comment type="cofactor">
    <cofactor evidence="1">
        <name>a divalent metal cation</name>
        <dbReference type="ChEBI" id="CHEBI:60240"/>
    </cofactor>
</comment>
<gene>
    <name evidence="8" type="ORF">ABEG18_12860</name>
</gene>
<dbReference type="RefSeq" id="WP_406858459.1">
    <property type="nucleotide sequence ID" value="NZ_CP157484.1"/>
</dbReference>
<sequence length="271" mass="29043">MSQTPAHTLPANAFRAALQARRPLLGVWSMLNSVNATEALGWSGFDWLLIDGEHAPVSLHDAMAHARAIAATPTIPILRLAWNDRILIKQHLDAGFSTIMLPYVQSADEARAAVDAMRYPPQGSRGVAAMHRASRYARFQDYVTRANDELFLIVQIETAAALERCEEIAAVDGVDAVFFGPGDLAASMGYPGQAGRPEVTDAIEGGLARCRAAGAYVGVLAPNDEISERHIQSGFDFVSVANDCALLFRNADAAAARFQAAAARVRTAAQN</sequence>
<protein>
    <submittedName>
        <fullName evidence="8">Aldolase/citrate lyase family protein</fullName>
    </submittedName>
</protein>
<dbReference type="Pfam" id="PF03328">
    <property type="entry name" value="HpcH_HpaI"/>
    <property type="match status" value="1"/>
</dbReference>
<dbReference type="InterPro" id="IPR040442">
    <property type="entry name" value="Pyrv_kinase-like_dom_sf"/>
</dbReference>
<evidence type="ECO:0000256" key="4">
    <source>
        <dbReference type="ARBA" id="ARBA00023239"/>
    </source>
</evidence>
<evidence type="ECO:0000256" key="6">
    <source>
        <dbReference type="ARBA" id="ARBA00045074"/>
    </source>
</evidence>
<keyword evidence="5" id="KW-0670">Pyruvate</keyword>
<name>A0AAU7JMY9_9HYPH</name>
<evidence type="ECO:0000256" key="5">
    <source>
        <dbReference type="ARBA" id="ARBA00023317"/>
    </source>
</evidence>
<dbReference type="InterPro" id="IPR005000">
    <property type="entry name" value="Aldolase/citrate-lyase_domain"/>
</dbReference>
<organism evidence="8">
    <name type="scientific">Alsobacter sp. KACC 23698</name>
    <dbReference type="NCBI Taxonomy" id="3149229"/>
    <lineage>
        <taxon>Bacteria</taxon>
        <taxon>Pseudomonadati</taxon>
        <taxon>Pseudomonadota</taxon>
        <taxon>Alphaproteobacteria</taxon>
        <taxon>Hyphomicrobiales</taxon>
        <taxon>Alsobacteraceae</taxon>
        <taxon>Alsobacter</taxon>
    </lineage>
</organism>
<comment type="catalytic activity">
    <reaction evidence="6">
        <text>D-glyceraldehyde + pyruvate = 2-dehydro-3-deoxy-L-galactonate</text>
        <dbReference type="Rhea" id="RHEA:80055"/>
        <dbReference type="ChEBI" id="CHEBI:15361"/>
        <dbReference type="ChEBI" id="CHEBI:17378"/>
        <dbReference type="ChEBI" id="CHEBI:75545"/>
    </reaction>
</comment>
<keyword evidence="3" id="KW-0479">Metal-binding</keyword>
<dbReference type="InterPro" id="IPR015813">
    <property type="entry name" value="Pyrv/PenolPyrv_kinase-like_dom"/>
</dbReference>
<comment type="similarity">
    <text evidence="2">Belongs to the HpcH/HpaI aldolase family.</text>
</comment>
<dbReference type="InterPro" id="IPR050251">
    <property type="entry name" value="HpcH-HpaI_aldolase"/>
</dbReference>
<evidence type="ECO:0000259" key="7">
    <source>
        <dbReference type="Pfam" id="PF03328"/>
    </source>
</evidence>
<evidence type="ECO:0000256" key="2">
    <source>
        <dbReference type="ARBA" id="ARBA00005568"/>
    </source>
</evidence>
<dbReference type="GO" id="GO:0046872">
    <property type="term" value="F:metal ion binding"/>
    <property type="evidence" value="ECO:0007669"/>
    <property type="project" value="UniProtKB-KW"/>
</dbReference>
<dbReference type="AlphaFoldDB" id="A0AAU7JMY9"/>
<proteinExistence type="inferred from homology"/>
<reference evidence="8" key="1">
    <citation type="submission" date="2024-05" db="EMBL/GenBank/DDBJ databases">
        <authorList>
            <person name="Kim S."/>
            <person name="Heo J."/>
            <person name="Choi H."/>
            <person name="Choi Y."/>
            <person name="Kwon S.-W."/>
            <person name="Kim Y."/>
        </authorList>
    </citation>
    <scope>NUCLEOTIDE SEQUENCE</scope>
    <source>
        <strain evidence="8">KACC 23698</strain>
    </source>
</reference>
<dbReference type="EMBL" id="CP157484">
    <property type="protein sequence ID" value="XBO41605.1"/>
    <property type="molecule type" value="Genomic_DNA"/>
</dbReference>
<dbReference type="GO" id="GO:0005737">
    <property type="term" value="C:cytoplasm"/>
    <property type="evidence" value="ECO:0007669"/>
    <property type="project" value="TreeGrafter"/>
</dbReference>
<evidence type="ECO:0000256" key="3">
    <source>
        <dbReference type="ARBA" id="ARBA00022723"/>
    </source>
</evidence>
<feature type="domain" description="HpcH/HpaI aldolase/citrate lyase" evidence="7">
    <location>
        <begin position="26"/>
        <end position="247"/>
    </location>
</feature>